<feature type="compositionally biased region" description="Basic residues" evidence="1">
    <location>
        <begin position="92"/>
        <end position="103"/>
    </location>
</feature>
<sequence length="858" mass="96699">MEKTLDPKISRLSFDKEDQRGCFGGVVHVLRSYQWHHVKNMIPHKRIGDRRQIKDISYSRLKSDADTGEAEVLLGAEVEDLTIGDMSDSSPTRKKSRKVRLKRQKAEEKSKEQDGRCPLPSYRSHFVRTLSIHHLEPSSNNLPDEVRENGIGLCQADVKTTESTWDPFFLKSPGIPVSSGNGCELCGTPTSMKHLSHAQLDELGRQLLGNALLQNKLDRAKESFSRKKSMDIMESSEGFPPSQPTEALDALKMYNVKERLFHFHSLQAPRAKRGLTKSDSFPLDDSSSREPVKLRKLKYIQEVRFFDDSAVTVMKPDKEVYDDDPTSTNFTPDPFVKVKKRRFKDIKQRIKNAIKESRKEGPHISMDAIFHKLPHGSIFSKDVKMEKNDKWKELVTDRGEKDSPASTNDSNSSTPILERARLNRIRRTQSLNESLNRYSQLFELSFGRDTKKLPSSSLKLANESGGSTFGSMPKALGRISSLPDLESYCPLECDVSRDALSSRTPTRLLVDRNIIIGSLGSSEESTSGLTVSADNHTQLDSFMENGKNENLGEVENFIAPDNDQKGLILDPNGDGIDAKNEMVNDLENVISWEGNSVSQIEQEIITEYVASTEQPQLNQDNIFGLEKLSLSAGPKSNPTQILVDELVSQESIHDQSVMDASSGAISNAETKKVKSPRKDSYTDLLVQVDKKDEADFNYVKDVLKLSGFSVNECLGTWFSPDQPVDPSLFEEVETCSPVKSDCSGDEVGNNYDHQFLFDIINEVLIEIYDRSFTYWPRPLSCTCHIRPLPTGYHVLEEVWTTISWYLNSQPKMEPLDYLVVRDLSKSDGWMNLQFDSECVGLELEEMILDDLLDEVIAA</sequence>
<dbReference type="EMBL" id="JADFTS010000007">
    <property type="protein sequence ID" value="KAF9599308.1"/>
    <property type="molecule type" value="Genomic_DNA"/>
</dbReference>
<keyword evidence="4" id="KW-1185">Reference proteome</keyword>
<proteinExistence type="predicted"/>
<evidence type="ECO:0000313" key="3">
    <source>
        <dbReference type="EMBL" id="KAF9599308.1"/>
    </source>
</evidence>
<comment type="caution">
    <text evidence="3">The sequence shown here is derived from an EMBL/GenBank/DDBJ whole genome shotgun (WGS) entry which is preliminary data.</text>
</comment>
<dbReference type="InterPro" id="IPR044257">
    <property type="entry name" value="TRM32-like"/>
</dbReference>
<evidence type="ECO:0000259" key="2">
    <source>
        <dbReference type="Pfam" id="PF14309"/>
    </source>
</evidence>
<dbReference type="Pfam" id="PF14309">
    <property type="entry name" value="DUF4378"/>
    <property type="match status" value="1"/>
</dbReference>
<dbReference type="InterPro" id="IPR025486">
    <property type="entry name" value="DUF4378"/>
</dbReference>
<feature type="domain" description="DUF4378" evidence="2">
    <location>
        <begin position="695"/>
        <end position="854"/>
    </location>
</feature>
<reference evidence="3 4" key="1">
    <citation type="submission" date="2020-10" db="EMBL/GenBank/DDBJ databases">
        <title>The Coptis chinensis genome and diversification of protoberbering-type alkaloids.</title>
        <authorList>
            <person name="Wang B."/>
            <person name="Shu S."/>
            <person name="Song C."/>
            <person name="Liu Y."/>
        </authorList>
    </citation>
    <scope>NUCLEOTIDE SEQUENCE [LARGE SCALE GENOMIC DNA]</scope>
    <source>
        <strain evidence="3">HL-2020</strain>
        <tissue evidence="3">Leaf</tissue>
    </source>
</reference>
<dbReference type="AlphaFoldDB" id="A0A835HLW8"/>
<evidence type="ECO:0000313" key="4">
    <source>
        <dbReference type="Proteomes" id="UP000631114"/>
    </source>
</evidence>
<protein>
    <recommendedName>
        <fullName evidence="2">DUF4378 domain-containing protein</fullName>
    </recommendedName>
</protein>
<organism evidence="3 4">
    <name type="scientific">Coptis chinensis</name>
    <dbReference type="NCBI Taxonomy" id="261450"/>
    <lineage>
        <taxon>Eukaryota</taxon>
        <taxon>Viridiplantae</taxon>
        <taxon>Streptophyta</taxon>
        <taxon>Embryophyta</taxon>
        <taxon>Tracheophyta</taxon>
        <taxon>Spermatophyta</taxon>
        <taxon>Magnoliopsida</taxon>
        <taxon>Ranunculales</taxon>
        <taxon>Ranunculaceae</taxon>
        <taxon>Coptidoideae</taxon>
        <taxon>Coptis</taxon>
    </lineage>
</organism>
<feature type="region of interest" description="Disordered" evidence="1">
    <location>
        <begin position="83"/>
        <end position="118"/>
    </location>
</feature>
<name>A0A835HLW8_9MAGN</name>
<gene>
    <name evidence="3" type="ORF">IFM89_036606</name>
</gene>
<accession>A0A835HLW8</accession>
<dbReference type="PANTHER" id="PTHR47071:SF9">
    <property type="entry name" value="TRM32-LIKE PROTEIN (DUF3741)"/>
    <property type="match status" value="1"/>
</dbReference>
<feature type="region of interest" description="Disordered" evidence="1">
    <location>
        <begin position="396"/>
        <end position="418"/>
    </location>
</feature>
<evidence type="ECO:0000256" key="1">
    <source>
        <dbReference type="SAM" id="MobiDB-lite"/>
    </source>
</evidence>
<feature type="compositionally biased region" description="Polar residues" evidence="1">
    <location>
        <begin position="404"/>
        <end position="415"/>
    </location>
</feature>
<dbReference type="Proteomes" id="UP000631114">
    <property type="component" value="Unassembled WGS sequence"/>
</dbReference>
<feature type="compositionally biased region" description="Basic and acidic residues" evidence="1">
    <location>
        <begin position="104"/>
        <end position="115"/>
    </location>
</feature>
<dbReference type="OrthoDB" id="758104at2759"/>
<dbReference type="PANTHER" id="PTHR47071">
    <property type="entry name" value="PROTEIN TRM32"/>
    <property type="match status" value="1"/>
</dbReference>